<reference evidence="2 3" key="1">
    <citation type="submission" date="2020-08" db="EMBL/GenBank/DDBJ databases">
        <authorList>
            <person name="Koutsovoulos G."/>
            <person name="Danchin GJ E."/>
        </authorList>
    </citation>
    <scope>NUCLEOTIDE SEQUENCE [LARGE SCALE GENOMIC DNA]</scope>
</reference>
<dbReference type="InterPro" id="IPR033438">
    <property type="entry name" value="MOLO1"/>
</dbReference>
<dbReference type="AlphaFoldDB" id="A0A6V7VXY9"/>
<name>A0A6V7VXY9_MELEN</name>
<evidence type="ECO:0000313" key="3">
    <source>
        <dbReference type="Proteomes" id="UP000580250"/>
    </source>
</evidence>
<sequence length="163" mass="19198">MFKFLLINLIIKTHAWDWKEYPSPRRTTYWYCGVSKPAYVCDPDGMLTDQERIEIVELVEEFKEKTKRPKSKFICTREGIRLIVALAKQRIRPESALSEKTHLCNATSWTSSCTHGIELNTNGFRYCYWMGSLVELDKDEYERINNADIYYKVYQGSCRPCSK</sequence>
<dbReference type="EMBL" id="CAJEWN010000349">
    <property type="protein sequence ID" value="CAD2179662.1"/>
    <property type="molecule type" value="Genomic_DNA"/>
</dbReference>
<comment type="caution">
    <text evidence="2">The sequence shown here is derived from an EMBL/GenBank/DDBJ whole genome shotgun (WGS) entry which is preliminary data.</text>
</comment>
<dbReference type="PANTHER" id="PTHR33748">
    <property type="entry name" value="PROTEIN CBG04600"/>
    <property type="match status" value="1"/>
</dbReference>
<dbReference type="Proteomes" id="UP000580250">
    <property type="component" value="Unassembled WGS sequence"/>
</dbReference>
<evidence type="ECO:0000313" key="2">
    <source>
        <dbReference type="EMBL" id="CAD2179662.1"/>
    </source>
</evidence>
<dbReference type="Pfam" id="PF17175">
    <property type="entry name" value="MOLO1"/>
    <property type="match status" value="1"/>
</dbReference>
<gene>
    <name evidence="2" type="ORF">MENT_LOCUS31676</name>
</gene>
<dbReference type="GO" id="GO:0005892">
    <property type="term" value="C:acetylcholine-gated channel complex"/>
    <property type="evidence" value="ECO:0007669"/>
    <property type="project" value="InterPro"/>
</dbReference>
<dbReference type="OrthoDB" id="5813772at2759"/>
<protein>
    <submittedName>
        <fullName evidence="2">Uncharacterized protein</fullName>
    </submittedName>
</protein>
<feature type="chain" id="PRO_5027588571" evidence="1">
    <location>
        <begin position="16"/>
        <end position="163"/>
    </location>
</feature>
<dbReference type="PANTHER" id="PTHR33748:SF5">
    <property type="entry name" value="GROUND-LIKE DOMAIN-CONTAINING PROTEIN"/>
    <property type="match status" value="1"/>
</dbReference>
<evidence type="ECO:0000256" key="1">
    <source>
        <dbReference type="SAM" id="SignalP"/>
    </source>
</evidence>
<organism evidence="2 3">
    <name type="scientific">Meloidogyne enterolobii</name>
    <name type="common">Root-knot nematode worm</name>
    <name type="synonym">Meloidogyne mayaguensis</name>
    <dbReference type="NCBI Taxonomy" id="390850"/>
    <lineage>
        <taxon>Eukaryota</taxon>
        <taxon>Metazoa</taxon>
        <taxon>Ecdysozoa</taxon>
        <taxon>Nematoda</taxon>
        <taxon>Chromadorea</taxon>
        <taxon>Rhabditida</taxon>
        <taxon>Tylenchina</taxon>
        <taxon>Tylenchomorpha</taxon>
        <taxon>Tylenchoidea</taxon>
        <taxon>Meloidogynidae</taxon>
        <taxon>Meloidogyninae</taxon>
        <taxon>Meloidogyne</taxon>
    </lineage>
</organism>
<accession>A0A6V7VXY9</accession>
<keyword evidence="1" id="KW-0732">Signal</keyword>
<feature type="signal peptide" evidence="1">
    <location>
        <begin position="1"/>
        <end position="15"/>
    </location>
</feature>
<proteinExistence type="predicted"/>